<dbReference type="Proteomes" id="UP000192678">
    <property type="component" value="Unassembled WGS sequence"/>
</dbReference>
<sequence>MFINILAITFVLFAFIAAFKMDSFLQGFLFILALLIVSGVLFLFISFPGLSGLSVALMLGAFIFRQNKK</sequence>
<gene>
    <name evidence="2" type="ORF">SAMN04488101_12624</name>
</gene>
<keyword evidence="1" id="KW-0812">Transmembrane</keyword>
<name>A0A1W2F953_9SPHI</name>
<feature type="transmembrane region" description="Helical" evidence="1">
    <location>
        <begin position="30"/>
        <end position="63"/>
    </location>
</feature>
<dbReference type="STRING" id="475255.SAMN04488101_12624"/>
<accession>A0A1W2F953</accession>
<keyword evidence="1" id="KW-0472">Membrane</keyword>
<dbReference type="EMBL" id="FWYB01000026">
    <property type="protein sequence ID" value="SMD18404.1"/>
    <property type="molecule type" value="Genomic_DNA"/>
</dbReference>
<evidence type="ECO:0000256" key="1">
    <source>
        <dbReference type="SAM" id="Phobius"/>
    </source>
</evidence>
<evidence type="ECO:0000313" key="2">
    <source>
        <dbReference type="EMBL" id="SMD18404.1"/>
    </source>
</evidence>
<organism evidence="2 3">
    <name type="scientific">Pedobacter nyackensis</name>
    <dbReference type="NCBI Taxonomy" id="475255"/>
    <lineage>
        <taxon>Bacteria</taxon>
        <taxon>Pseudomonadati</taxon>
        <taxon>Bacteroidota</taxon>
        <taxon>Sphingobacteriia</taxon>
        <taxon>Sphingobacteriales</taxon>
        <taxon>Sphingobacteriaceae</taxon>
        <taxon>Pedobacter</taxon>
    </lineage>
</organism>
<evidence type="ECO:0000313" key="3">
    <source>
        <dbReference type="Proteomes" id="UP000192678"/>
    </source>
</evidence>
<keyword evidence="3" id="KW-1185">Reference proteome</keyword>
<proteinExistence type="predicted"/>
<keyword evidence="1" id="KW-1133">Transmembrane helix</keyword>
<dbReference type="AlphaFoldDB" id="A0A1W2F953"/>
<protein>
    <submittedName>
        <fullName evidence="2">Uncharacterized protein</fullName>
    </submittedName>
</protein>
<reference evidence="2 3" key="1">
    <citation type="submission" date="2017-04" db="EMBL/GenBank/DDBJ databases">
        <authorList>
            <person name="Afonso C.L."/>
            <person name="Miller P.J."/>
            <person name="Scott M.A."/>
            <person name="Spackman E."/>
            <person name="Goraichik I."/>
            <person name="Dimitrov K.M."/>
            <person name="Suarez D.L."/>
            <person name="Swayne D.E."/>
        </authorList>
    </citation>
    <scope>NUCLEOTIDE SEQUENCE [LARGE SCALE GENOMIC DNA]</scope>
    <source>
        <strain evidence="2 3">DSM 19625</strain>
    </source>
</reference>